<sequence>VAVTVFIIRQSHSLVPTVEGDTFPLFNTSAIASPHRLKRFSWNTTCGDDQFQFYTTTFIS</sequence>
<evidence type="ECO:0000313" key="1">
    <source>
        <dbReference type="EMBL" id="KAJ9593356.1"/>
    </source>
</evidence>
<comment type="caution">
    <text evidence="1">The sequence shown here is derived from an EMBL/GenBank/DDBJ whole genome shotgun (WGS) entry which is preliminary data.</text>
</comment>
<name>A0AAD8A7C0_DIPPU</name>
<feature type="non-terminal residue" evidence="1">
    <location>
        <position position="60"/>
    </location>
</feature>
<feature type="non-terminal residue" evidence="1">
    <location>
        <position position="1"/>
    </location>
</feature>
<gene>
    <name evidence="1" type="ORF">L9F63_015060</name>
</gene>
<proteinExistence type="predicted"/>
<organism evidence="1 2">
    <name type="scientific">Diploptera punctata</name>
    <name type="common">Pacific beetle cockroach</name>
    <dbReference type="NCBI Taxonomy" id="6984"/>
    <lineage>
        <taxon>Eukaryota</taxon>
        <taxon>Metazoa</taxon>
        <taxon>Ecdysozoa</taxon>
        <taxon>Arthropoda</taxon>
        <taxon>Hexapoda</taxon>
        <taxon>Insecta</taxon>
        <taxon>Pterygota</taxon>
        <taxon>Neoptera</taxon>
        <taxon>Polyneoptera</taxon>
        <taxon>Dictyoptera</taxon>
        <taxon>Blattodea</taxon>
        <taxon>Blaberoidea</taxon>
        <taxon>Blaberidae</taxon>
        <taxon>Diplopterinae</taxon>
        <taxon>Diploptera</taxon>
    </lineage>
</organism>
<accession>A0AAD8A7C0</accession>
<dbReference type="Proteomes" id="UP001233999">
    <property type="component" value="Unassembled WGS sequence"/>
</dbReference>
<dbReference type="EMBL" id="JASPKZ010003445">
    <property type="protein sequence ID" value="KAJ9593356.1"/>
    <property type="molecule type" value="Genomic_DNA"/>
</dbReference>
<reference evidence="1" key="1">
    <citation type="journal article" date="2023" name="IScience">
        <title>Live-bearing cockroach genome reveals convergent evolutionary mechanisms linked to viviparity in insects and beyond.</title>
        <authorList>
            <person name="Fouks B."/>
            <person name="Harrison M.C."/>
            <person name="Mikhailova A.A."/>
            <person name="Marchal E."/>
            <person name="English S."/>
            <person name="Carruthers M."/>
            <person name="Jennings E.C."/>
            <person name="Chiamaka E.L."/>
            <person name="Frigard R.A."/>
            <person name="Pippel M."/>
            <person name="Attardo G.M."/>
            <person name="Benoit J.B."/>
            <person name="Bornberg-Bauer E."/>
            <person name="Tobe S.S."/>
        </authorList>
    </citation>
    <scope>NUCLEOTIDE SEQUENCE</scope>
    <source>
        <strain evidence="1">Stay&amp;Tobe</strain>
    </source>
</reference>
<evidence type="ECO:0000313" key="2">
    <source>
        <dbReference type="Proteomes" id="UP001233999"/>
    </source>
</evidence>
<dbReference type="AlphaFoldDB" id="A0AAD8A7C0"/>
<protein>
    <submittedName>
        <fullName evidence="1">Uncharacterized protein</fullName>
    </submittedName>
</protein>
<keyword evidence="2" id="KW-1185">Reference proteome</keyword>
<reference evidence="1" key="2">
    <citation type="submission" date="2023-05" db="EMBL/GenBank/DDBJ databases">
        <authorList>
            <person name="Fouks B."/>
        </authorList>
    </citation>
    <scope>NUCLEOTIDE SEQUENCE</scope>
    <source>
        <strain evidence="1">Stay&amp;Tobe</strain>
        <tissue evidence="1">Testes</tissue>
    </source>
</reference>